<evidence type="ECO:0000313" key="1">
    <source>
        <dbReference type="EMBL" id="KAI4537073.1"/>
    </source>
</evidence>
<protein>
    <submittedName>
        <fullName evidence="1">Uncharacterized protein</fullName>
    </submittedName>
</protein>
<dbReference type="EMBL" id="JAKZEL010000015">
    <property type="protein sequence ID" value="KAI4537073.1"/>
    <property type="molecule type" value="Genomic_DNA"/>
</dbReference>
<proteinExistence type="predicted"/>
<reference evidence="1" key="1">
    <citation type="submission" date="2022-03" db="EMBL/GenBank/DDBJ databases">
        <title>Genomic analyses of argali, domestic sheep and their hybrids provide insights into chromosomal evolution, heterosis and genetic basis of agronomic traits.</title>
        <authorList>
            <person name="Li M."/>
        </authorList>
    </citation>
    <scope>NUCLEOTIDE SEQUENCE</scope>
    <source>
        <strain evidence="1">CAU-MHL-2022a</strain>
        <tissue evidence="1">Skin</tissue>
    </source>
</reference>
<keyword evidence="2" id="KW-1185">Reference proteome</keyword>
<gene>
    <name evidence="1" type="ORF">MG293_013276</name>
</gene>
<dbReference type="Proteomes" id="UP001214576">
    <property type="component" value="Unassembled WGS sequence"/>
</dbReference>
<comment type="caution">
    <text evidence="1">The sequence shown here is derived from an EMBL/GenBank/DDBJ whole genome shotgun (WGS) entry which is preliminary data.</text>
</comment>
<evidence type="ECO:0000313" key="2">
    <source>
        <dbReference type="Proteomes" id="UP001214576"/>
    </source>
</evidence>
<dbReference type="AlphaFoldDB" id="A0AAD4Y7C3"/>
<sequence>MFTALYRTSDRLIDPAQQKRDFPYSFELYHVSLNILLAAPSHERLLLMSIRRFQYLRPDILSFVLKSYSSALQAGFIPNRTTNVHSVEDGRNTPVAVNLLIQKENNGCCVNTDTYGKVLCEYNFCCDLQDKDISLFIVLNGSLT</sequence>
<organism evidence="1 2">
    <name type="scientific">Ovis ammon polii</name>
    <dbReference type="NCBI Taxonomy" id="230172"/>
    <lineage>
        <taxon>Eukaryota</taxon>
        <taxon>Metazoa</taxon>
        <taxon>Chordata</taxon>
        <taxon>Craniata</taxon>
        <taxon>Vertebrata</taxon>
        <taxon>Euteleostomi</taxon>
        <taxon>Mammalia</taxon>
        <taxon>Eutheria</taxon>
        <taxon>Laurasiatheria</taxon>
        <taxon>Artiodactyla</taxon>
        <taxon>Ruminantia</taxon>
        <taxon>Pecora</taxon>
        <taxon>Bovidae</taxon>
        <taxon>Caprinae</taxon>
        <taxon>Ovis</taxon>
    </lineage>
</organism>
<name>A0AAD4Y7C3_OVIAM</name>
<accession>A0AAD4Y7C3</accession>